<dbReference type="PANTHER" id="PTHR24346">
    <property type="entry name" value="MAP/MICROTUBULE AFFINITY-REGULATING KINASE"/>
    <property type="match status" value="1"/>
</dbReference>
<dbReference type="PROSITE" id="PS50011">
    <property type="entry name" value="PROTEIN_KINASE_DOM"/>
    <property type="match status" value="1"/>
</dbReference>
<dbReference type="Proteomes" id="UP000694415">
    <property type="component" value="Unplaced"/>
</dbReference>
<dbReference type="PRINTS" id="PR00109">
    <property type="entry name" value="TYRKINASE"/>
</dbReference>
<keyword evidence="5" id="KW-0418">Kinase</keyword>
<dbReference type="EC" id="2.7.11.1" evidence="1"/>
<keyword evidence="6" id="KW-0067">ATP-binding</keyword>
<name>A0A8C6HMC2_MUSSI</name>
<dbReference type="InterPro" id="IPR001245">
    <property type="entry name" value="Ser-Thr/Tyr_kinase_cat_dom"/>
</dbReference>
<evidence type="ECO:0000256" key="4">
    <source>
        <dbReference type="ARBA" id="ARBA00022741"/>
    </source>
</evidence>
<dbReference type="FunFam" id="1.10.510.10:FF:000571">
    <property type="entry name" value="Maternal embryonic leucine zipper kinase"/>
    <property type="match status" value="1"/>
</dbReference>
<evidence type="ECO:0000256" key="6">
    <source>
        <dbReference type="ARBA" id="ARBA00022840"/>
    </source>
</evidence>
<dbReference type="GeneTree" id="ENSGT00940000154889"/>
<evidence type="ECO:0000313" key="10">
    <source>
        <dbReference type="Ensembl" id="ENSMSIP00000023070.1"/>
    </source>
</evidence>
<dbReference type="Gene3D" id="1.10.510.10">
    <property type="entry name" value="Transferase(Phosphotransferase) domain 1"/>
    <property type="match status" value="1"/>
</dbReference>
<evidence type="ECO:0000256" key="5">
    <source>
        <dbReference type="ARBA" id="ARBA00022777"/>
    </source>
</evidence>
<evidence type="ECO:0000256" key="8">
    <source>
        <dbReference type="ARBA" id="ARBA00048679"/>
    </source>
</evidence>
<accession>A0A8C6HMC2</accession>
<dbReference type="GO" id="GO:0004674">
    <property type="term" value="F:protein serine/threonine kinase activity"/>
    <property type="evidence" value="ECO:0007669"/>
    <property type="project" value="UniProtKB-KW"/>
</dbReference>
<dbReference type="PANTHER" id="PTHR24346:SF85">
    <property type="entry name" value="RIKEN CDNA 1810024B03 GENE"/>
    <property type="match status" value="1"/>
</dbReference>
<dbReference type="InterPro" id="IPR011009">
    <property type="entry name" value="Kinase-like_dom_sf"/>
</dbReference>
<dbReference type="SUPFAM" id="SSF56112">
    <property type="entry name" value="Protein kinase-like (PK-like)"/>
    <property type="match status" value="1"/>
</dbReference>
<dbReference type="PROSITE" id="PS00108">
    <property type="entry name" value="PROTEIN_KINASE_ST"/>
    <property type="match status" value="1"/>
</dbReference>
<evidence type="ECO:0000313" key="11">
    <source>
        <dbReference type="Proteomes" id="UP000694415"/>
    </source>
</evidence>
<dbReference type="InterPro" id="IPR008271">
    <property type="entry name" value="Ser/Thr_kinase_AS"/>
</dbReference>
<evidence type="ECO:0000256" key="1">
    <source>
        <dbReference type="ARBA" id="ARBA00012513"/>
    </source>
</evidence>
<evidence type="ECO:0000259" key="9">
    <source>
        <dbReference type="PROSITE" id="PS50011"/>
    </source>
</evidence>
<sequence length="200" mass="22785">MKSLHHRHILQLLQVFQTRHKTYLVMEYASRGSLLKYIKKRRPLDEEEACTMFSELSLAVNYIHSQNIAHRDIKAENILLDWDGHVKLTDFGISKRLASGEKFKGFCGTAQYCAPEVFNDTQYGGLPSDIWSLGIVLYYRPPSLSKDNALQHKVHDTIPELVDSISPVSRALRPNDEINDNRPHNEAIHQRSIGIPVAAP</sequence>
<organism evidence="10 11">
    <name type="scientific">Mus spicilegus</name>
    <name type="common">Mound-building mouse</name>
    <dbReference type="NCBI Taxonomy" id="10103"/>
    <lineage>
        <taxon>Eukaryota</taxon>
        <taxon>Metazoa</taxon>
        <taxon>Chordata</taxon>
        <taxon>Craniata</taxon>
        <taxon>Vertebrata</taxon>
        <taxon>Euteleostomi</taxon>
        <taxon>Mammalia</taxon>
        <taxon>Eutheria</taxon>
        <taxon>Euarchontoglires</taxon>
        <taxon>Glires</taxon>
        <taxon>Rodentia</taxon>
        <taxon>Myomorpha</taxon>
        <taxon>Muroidea</taxon>
        <taxon>Muridae</taxon>
        <taxon>Murinae</taxon>
        <taxon>Mus</taxon>
        <taxon>Mus</taxon>
    </lineage>
</organism>
<dbReference type="Ensembl" id="ENSMSIT00000029112.1">
    <property type="protein sequence ID" value="ENSMSIP00000023070.1"/>
    <property type="gene ID" value="ENSMSIG00000019616.1"/>
</dbReference>
<reference evidence="10" key="1">
    <citation type="submission" date="2025-08" db="UniProtKB">
        <authorList>
            <consortium name="Ensembl"/>
        </authorList>
    </citation>
    <scope>IDENTIFICATION</scope>
</reference>
<comment type="catalytic activity">
    <reaction evidence="8">
        <text>L-seryl-[protein] + ATP = O-phospho-L-seryl-[protein] + ADP + H(+)</text>
        <dbReference type="Rhea" id="RHEA:17989"/>
        <dbReference type="Rhea" id="RHEA-COMP:9863"/>
        <dbReference type="Rhea" id="RHEA-COMP:11604"/>
        <dbReference type="ChEBI" id="CHEBI:15378"/>
        <dbReference type="ChEBI" id="CHEBI:29999"/>
        <dbReference type="ChEBI" id="CHEBI:30616"/>
        <dbReference type="ChEBI" id="CHEBI:83421"/>
        <dbReference type="ChEBI" id="CHEBI:456216"/>
        <dbReference type="EC" id="2.7.11.1"/>
    </reaction>
</comment>
<keyword evidence="11" id="KW-1185">Reference proteome</keyword>
<protein>
    <recommendedName>
        <fullName evidence="1">non-specific serine/threonine protein kinase</fullName>
        <ecNumber evidence="1">2.7.11.1</ecNumber>
    </recommendedName>
</protein>
<dbReference type="AlphaFoldDB" id="A0A8C6HMC2"/>
<dbReference type="GO" id="GO:0005524">
    <property type="term" value="F:ATP binding"/>
    <property type="evidence" value="ECO:0007669"/>
    <property type="project" value="UniProtKB-KW"/>
</dbReference>
<evidence type="ECO:0000256" key="7">
    <source>
        <dbReference type="ARBA" id="ARBA00047899"/>
    </source>
</evidence>
<dbReference type="Pfam" id="PF00069">
    <property type="entry name" value="Pkinase"/>
    <property type="match status" value="1"/>
</dbReference>
<dbReference type="GO" id="GO:0035556">
    <property type="term" value="P:intracellular signal transduction"/>
    <property type="evidence" value="ECO:0007669"/>
    <property type="project" value="TreeGrafter"/>
</dbReference>
<keyword evidence="3" id="KW-0808">Transferase</keyword>
<proteinExistence type="predicted"/>
<keyword evidence="2" id="KW-0723">Serine/threonine-protein kinase</keyword>
<reference evidence="10" key="2">
    <citation type="submission" date="2025-09" db="UniProtKB">
        <authorList>
            <consortium name="Ensembl"/>
        </authorList>
    </citation>
    <scope>IDENTIFICATION</scope>
</reference>
<evidence type="ECO:0000256" key="2">
    <source>
        <dbReference type="ARBA" id="ARBA00022527"/>
    </source>
</evidence>
<dbReference type="InterPro" id="IPR000719">
    <property type="entry name" value="Prot_kinase_dom"/>
</dbReference>
<dbReference type="GO" id="GO:0045719">
    <property type="term" value="P:negative regulation of glycogen biosynthetic process"/>
    <property type="evidence" value="ECO:0007669"/>
    <property type="project" value="TreeGrafter"/>
</dbReference>
<dbReference type="GO" id="GO:0005829">
    <property type="term" value="C:cytosol"/>
    <property type="evidence" value="ECO:0007669"/>
    <property type="project" value="TreeGrafter"/>
</dbReference>
<feature type="domain" description="Protein kinase" evidence="9">
    <location>
        <begin position="1"/>
        <end position="200"/>
    </location>
</feature>
<keyword evidence="4" id="KW-0547">Nucleotide-binding</keyword>
<dbReference type="GO" id="GO:0005634">
    <property type="term" value="C:nucleus"/>
    <property type="evidence" value="ECO:0007669"/>
    <property type="project" value="TreeGrafter"/>
</dbReference>
<dbReference type="SMART" id="SM00220">
    <property type="entry name" value="S_TKc"/>
    <property type="match status" value="1"/>
</dbReference>
<comment type="catalytic activity">
    <reaction evidence="7">
        <text>L-threonyl-[protein] + ATP = O-phospho-L-threonyl-[protein] + ADP + H(+)</text>
        <dbReference type="Rhea" id="RHEA:46608"/>
        <dbReference type="Rhea" id="RHEA-COMP:11060"/>
        <dbReference type="Rhea" id="RHEA-COMP:11605"/>
        <dbReference type="ChEBI" id="CHEBI:15378"/>
        <dbReference type="ChEBI" id="CHEBI:30013"/>
        <dbReference type="ChEBI" id="CHEBI:30616"/>
        <dbReference type="ChEBI" id="CHEBI:61977"/>
        <dbReference type="ChEBI" id="CHEBI:456216"/>
        <dbReference type="EC" id="2.7.11.1"/>
    </reaction>
</comment>
<evidence type="ECO:0000256" key="3">
    <source>
        <dbReference type="ARBA" id="ARBA00022679"/>
    </source>
</evidence>